<gene>
    <name evidence="1" type="ORF">GCE9029_01885</name>
</gene>
<dbReference type="RefSeq" id="WP_062662887.1">
    <property type="nucleotide sequence ID" value="NZ_FIZX01000001.1"/>
</dbReference>
<proteinExistence type="predicted"/>
<evidence type="ECO:0000313" key="2">
    <source>
        <dbReference type="Proteomes" id="UP000071641"/>
    </source>
</evidence>
<keyword evidence="2" id="KW-1185">Reference proteome</keyword>
<sequence length="408" mass="46892">MSKEIRLIALDPPYSRYFKDLVKCLDSNGNVGFKRFYISTLGYLVFGVGDASLIKAGIVRKKPSFTTRKRVVTLAKKLNYSLSAKTLYRSAQYVEWLRAELEQYKVNTCLMYNATRFHHALAITLFEQMNVSYYVFERGNQRGKTTTLLTSPTLVSLPVLIEKPGIETAELKHYGTETFTDYVLFSLFLIFDRIGSVFRLNFEPPDKILRKKNYPQILFQWVKAKYSPTPVLDRQYLLVPLQLEYDSQVRLFSTFKSTQAFIEAVEKGFYRSTLSEEYSLVFTTHPFECKKHQFDPRSHCYSGKTGVLMSDAIAVATINSTSGMEAIEKLKPCFIFGDAIYKQKGIVIPTTQESFTDSLNQWHQDAWSPSQHEVESLKRRVFVSTQVIGSVYKYDAESLDVTQQKIVS</sequence>
<dbReference type="EMBL" id="FIZX01000001">
    <property type="protein sequence ID" value="CZF80152.1"/>
    <property type="molecule type" value="Genomic_DNA"/>
</dbReference>
<dbReference type="AlphaFoldDB" id="A0A128F011"/>
<protein>
    <submittedName>
        <fullName evidence="1">Capsule polysaccharide biosynthesis protein</fullName>
    </submittedName>
</protein>
<dbReference type="InterPro" id="IPR007833">
    <property type="entry name" value="Capsule_polysaccharide_synth"/>
</dbReference>
<dbReference type="Proteomes" id="UP000071641">
    <property type="component" value="Unassembled WGS sequence"/>
</dbReference>
<evidence type="ECO:0000313" key="1">
    <source>
        <dbReference type="EMBL" id="CZF80152.1"/>
    </source>
</evidence>
<dbReference type="Pfam" id="PF05159">
    <property type="entry name" value="Capsule_synth"/>
    <property type="match status" value="1"/>
</dbReference>
<dbReference type="OrthoDB" id="9794206at2"/>
<reference evidence="2" key="1">
    <citation type="submission" date="2016-02" db="EMBL/GenBank/DDBJ databases">
        <authorList>
            <person name="Rodrigo-Torres Lidia"/>
            <person name="Arahal R.David."/>
        </authorList>
    </citation>
    <scope>NUCLEOTIDE SEQUENCE [LARGE SCALE GENOMIC DNA]</scope>
    <source>
        <strain evidence="2">CECT 9029</strain>
    </source>
</reference>
<dbReference type="GO" id="GO:0015774">
    <property type="term" value="P:polysaccharide transport"/>
    <property type="evidence" value="ECO:0007669"/>
    <property type="project" value="InterPro"/>
</dbReference>
<organism evidence="1 2">
    <name type="scientific">Grimontia celer</name>
    <dbReference type="NCBI Taxonomy" id="1796497"/>
    <lineage>
        <taxon>Bacteria</taxon>
        <taxon>Pseudomonadati</taxon>
        <taxon>Pseudomonadota</taxon>
        <taxon>Gammaproteobacteria</taxon>
        <taxon>Vibrionales</taxon>
        <taxon>Vibrionaceae</taxon>
        <taxon>Grimontia</taxon>
    </lineage>
</organism>
<name>A0A128F011_9GAMM</name>
<accession>A0A128F011</accession>
<dbReference type="STRING" id="1796497.GCE9029_01885"/>
<dbReference type="GO" id="GO:0000271">
    <property type="term" value="P:polysaccharide biosynthetic process"/>
    <property type="evidence" value="ECO:0007669"/>
    <property type="project" value="InterPro"/>
</dbReference>